<dbReference type="Pfam" id="PF20255">
    <property type="entry name" value="DUF6606"/>
    <property type="match status" value="1"/>
</dbReference>
<keyword evidence="6" id="KW-0788">Thiol protease</keyword>
<evidence type="ECO:0000313" key="13">
    <source>
        <dbReference type="Proteomes" id="UP000700596"/>
    </source>
</evidence>
<organism evidence="12 13">
    <name type="scientific">Dendryphion nanum</name>
    <dbReference type="NCBI Taxonomy" id="256645"/>
    <lineage>
        <taxon>Eukaryota</taxon>
        <taxon>Fungi</taxon>
        <taxon>Dikarya</taxon>
        <taxon>Ascomycota</taxon>
        <taxon>Pezizomycotina</taxon>
        <taxon>Dothideomycetes</taxon>
        <taxon>Pleosporomycetidae</taxon>
        <taxon>Pleosporales</taxon>
        <taxon>Torulaceae</taxon>
        <taxon>Dendryphion</taxon>
    </lineage>
</organism>
<evidence type="ECO:0000256" key="3">
    <source>
        <dbReference type="ARBA" id="ARBA00022670"/>
    </source>
</evidence>
<dbReference type="PANTHER" id="PTHR13367">
    <property type="entry name" value="UBIQUITIN THIOESTERASE"/>
    <property type="match status" value="1"/>
</dbReference>
<keyword evidence="5" id="KW-0378">Hydrolase</keyword>
<keyword evidence="3" id="KW-0645">Protease</keyword>
<keyword evidence="13" id="KW-1185">Reference proteome</keyword>
<evidence type="ECO:0000256" key="8">
    <source>
        <dbReference type="SAM" id="MobiDB-lite"/>
    </source>
</evidence>
<evidence type="ECO:0000256" key="6">
    <source>
        <dbReference type="ARBA" id="ARBA00022807"/>
    </source>
</evidence>
<evidence type="ECO:0000259" key="11">
    <source>
        <dbReference type="Pfam" id="PF20255"/>
    </source>
</evidence>
<keyword evidence="7" id="KW-0175">Coiled coil</keyword>
<dbReference type="PANTHER" id="PTHR13367:SF32">
    <property type="entry name" value="DUF6606 DOMAIN-CONTAINING PROTEIN"/>
    <property type="match status" value="1"/>
</dbReference>
<dbReference type="InterPro" id="IPR022105">
    <property type="entry name" value="DUF3645"/>
</dbReference>
<keyword evidence="4" id="KW-0833">Ubl conjugation pathway</keyword>
<feature type="domain" description="DUF3645" evidence="10">
    <location>
        <begin position="2428"/>
        <end position="2460"/>
    </location>
</feature>
<feature type="domain" description="DUF6606" evidence="11">
    <location>
        <begin position="12"/>
        <end position="286"/>
    </location>
</feature>
<dbReference type="EC" id="3.4.19.12" evidence="2"/>
<dbReference type="Pfam" id="PF12359">
    <property type="entry name" value="DUF3645"/>
    <property type="match status" value="1"/>
</dbReference>
<feature type="domain" description="DUF3638" evidence="9">
    <location>
        <begin position="2086"/>
        <end position="2306"/>
    </location>
</feature>
<dbReference type="InterPro" id="IPR046541">
    <property type="entry name" value="DUF6606"/>
</dbReference>
<comment type="catalytic activity">
    <reaction evidence="1">
        <text>Thiol-dependent hydrolysis of ester, thioester, amide, peptide and isopeptide bonds formed by the C-terminal Gly of ubiquitin (a 76-residue protein attached to proteins as an intracellular targeting signal).</text>
        <dbReference type="EC" id="3.4.19.12"/>
    </reaction>
</comment>
<evidence type="ECO:0000256" key="5">
    <source>
        <dbReference type="ARBA" id="ARBA00022801"/>
    </source>
</evidence>
<dbReference type="OrthoDB" id="3182339at2759"/>
<proteinExistence type="predicted"/>
<gene>
    <name evidence="12" type="ORF">B0J11DRAFT_571692</name>
</gene>
<evidence type="ECO:0000256" key="1">
    <source>
        <dbReference type="ARBA" id="ARBA00000707"/>
    </source>
</evidence>
<evidence type="ECO:0000259" key="10">
    <source>
        <dbReference type="Pfam" id="PF12359"/>
    </source>
</evidence>
<name>A0A9P9IBZ4_9PLEO</name>
<evidence type="ECO:0000313" key="12">
    <source>
        <dbReference type="EMBL" id="KAH7115923.1"/>
    </source>
</evidence>
<dbReference type="Proteomes" id="UP000700596">
    <property type="component" value="Unassembled WGS sequence"/>
</dbReference>
<feature type="region of interest" description="Disordered" evidence="8">
    <location>
        <begin position="1898"/>
        <end position="1923"/>
    </location>
</feature>
<reference evidence="12" key="1">
    <citation type="journal article" date="2021" name="Nat. Commun.">
        <title>Genetic determinants of endophytism in the Arabidopsis root mycobiome.</title>
        <authorList>
            <person name="Mesny F."/>
            <person name="Miyauchi S."/>
            <person name="Thiergart T."/>
            <person name="Pickel B."/>
            <person name="Atanasova L."/>
            <person name="Karlsson M."/>
            <person name="Huettel B."/>
            <person name="Barry K.W."/>
            <person name="Haridas S."/>
            <person name="Chen C."/>
            <person name="Bauer D."/>
            <person name="Andreopoulos W."/>
            <person name="Pangilinan J."/>
            <person name="LaButti K."/>
            <person name="Riley R."/>
            <person name="Lipzen A."/>
            <person name="Clum A."/>
            <person name="Drula E."/>
            <person name="Henrissat B."/>
            <person name="Kohler A."/>
            <person name="Grigoriev I.V."/>
            <person name="Martin F.M."/>
            <person name="Hacquard S."/>
        </authorList>
    </citation>
    <scope>NUCLEOTIDE SEQUENCE</scope>
    <source>
        <strain evidence="12">MPI-CAGE-CH-0243</strain>
    </source>
</reference>
<evidence type="ECO:0000256" key="2">
    <source>
        <dbReference type="ARBA" id="ARBA00012759"/>
    </source>
</evidence>
<accession>A0A9P9IBZ4</accession>
<feature type="region of interest" description="Disordered" evidence="8">
    <location>
        <begin position="3196"/>
        <end position="3217"/>
    </location>
</feature>
<protein>
    <recommendedName>
        <fullName evidence="2">ubiquitinyl hydrolase 1</fullName>
        <ecNumber evidence="2">3.4.19.12</ecNumber>
    </recommendedName>
</protein>
<dbReference type="Pfam" id="PF12340">
    <property type="entry name" value="DUF3638"/>
    <property type="match status" value="1"/>
</dbReference>
<dbReference type="InterPro" id="IPR051346">
    <property type="entry name" value="OTU_Deubiquitinase"/>
</dbReference>
<comment type="caution">
    <text evidence="12">The sequence shown here is derived from an EMBL/GenBank/DDBJ whole genome shotgun (WGS) entry which is preliminary data.</text>
</comment>
<feature type="compositionally biased region" description="Low complexity" evidence="8">
    <location>
        <begin position="1907"/>
        <end position="1916"/>
    </location>
</feature>
<dbReference type="GO" id="GO:0004843">
    <property type="term" value="F:cysteine-type deubiquitinase activity"/>
    <property type="evidence" value="ECO:0007669"/>
    <property type="project" value="UniProtKB-EC"/>
</dbReference>
<dbReference type="EMBL" id="JAGMWT010000015">
    <property type="protein sequence ID" value="KAH7115923.1"/>
    <property type="molecule type" value="Genomic_DNA"/>
</dbReference>
<dbReference type="GO" id="GO:0006508">
    <property type="term" value="P:proteolysis"/>
    <property type="evidence" value="ECO:0007669"/>
    <property type="project" value="UniProtKB-KW"/>
</dbReference>
<feature type="compositionally biased region" description="Acidic residues" evidence="8">
    <location>
        <begin position="3198"/>
        <end position="3210"/>
    </location>
</feature>
<evidence type="ECO:0000256" key="4">
    <source>
        <dbReference type="ARBA" id="ARBA00022786"/>
    </source>
</evidence>
<dbReference type="InterPro" id="IPR022099">
    <property type="entry name" value="DUF3638"/>
</dbReference>
<sequence length="3251" mass="372698">MASDYDSLRHRLYNHAVLPRDVPGQEDSDLYQVEARLLRHLLNATKTIKSHACLEHQHGIDAVRLMLTRSASINIEGKIDKHTLMNELDILSKEGDHAVLLFVAEQNAALLVYSQPSFSNTYDVIFEAFETAAPCEATLSAHTLQWDFPGQAVLVPSQVASMLSFRESLSHFLEKASIESVKQFSAVTYKAAAPQPEIRDSTDPALITGLLMSILRANGEVHVSPLLRKRVRDTVSFRNGRKPWRRSPFYLAIRVAIQRHVSRMFGGDVGRAYYKVIMCEFFACLLDDSVYKERSQIRSHLSQEAIHFLVTKLCYRVAKLEVGFEHACGQDKDVYASMLKRLTSRFEASIKLANGYLQNCWARYKSKSCRSVPFLRNTVSDIDKILSLRLSRSYLQQIYPPKFSTNFETFSPTELLLKYRETRSRSNKFFALANSWLALFDIEQSLADVAKETTLYHDPGLDQEGVCNVLQNAALTATTDESQVDFAQRCVTLAQALQEYILRVKDDLEDYPQLKGRTFLILMELWVAMDQNALMCFDLLADYHPGFGVELLDALHISTLDEMNRLNYVQAYISRRIKGWSGKGSKTIFSNPAEDSFAVRYFDDSADTEELKALRRQIQDYAEQIRSEKEEEWAEKSQEFEELERQILESSCTYVESVDKFGSVVREHDSNCHKHALLRKSRRMRIQVIEYPLPSNDVGAKAAVFELRCPTAFAAYRDSTWQLLSSFAYPDHNIISSSLTCHILFRDYLGFFKKLRGYDSSLQIYVTLGSTKKPFSSTHYESSGFPVKFDRVCRRFPLTLEYFDSGTKQWTVRPDEPSLLHHFRIKVPKESPYEFLVNNAWPSSNRIISSQTKCPVGITNHEFTSLQGLMVGTHVRWITLLREMGSTNLNFSSDSTWAVVTRLALQAGPFTLGNPLREVHAMFEDYSFCQKLVVQISHRLQSISRNWREPSHMDILITLLLRLCNLTPILDVQQEAVRLLRLARHLTEEWRAQINTATGEDRQISGNFGVWAAILCKRTFQIYPDILPRLQYDDLRCWIGASIALQDSFTDDFANMPYNLRNAMLEDIIFNYRNRSMFWEAVIENPACFHIAVSQAWPLPYSSSNYTMTAVSESSPSWIEYTWKTNEQNSRVKPHCIHFNYVFGNLLISGEELGRLPQEYRNDSNYQIVIAKRNPRVYPSNLAGMSYTLADMAPNSQRVHLGFEKARGLVIRVVQENCRQRQKTLEYIPRSIYSLGESIDIPSTLINDCYHWLDLDTGIIEVRRKDRWKTKPGNWRINIRDIRHVYAMRRESTLIDPNSFFARKITQIFNKFELMQHITIFQTRLGKIAVELRRFDLAFEVWSNGLLYCREFDSIIPINQDIGTWVGLRSKIMLQSLTNRHRRSVLVPAGVLKSSKDGEHVAVDITMTDGIYMRFTINEVLGRIECPMEPRMLYMKAQLHAYTSHFLPDLLTGRTGLDEAIHYLSSATYQPWNPLGKTDLEILKTIAELTPRREFYPKRLQCMETVFWRPELSTFIQDDRYRGLVERIYQRHLDTCMFTPVQEAGSSQSIIPSSNNYLETRSILRMSDDLSVPDKSYIPRDRLSRPSHATECDNAYSVTKLLADMSPRILNTTNLAKILAQHQAIGGYTKEFDRFQLTELLTVDLGKEWGALGRKCMTSTIEMKFDLMFLLATIAFSESQNQPENMDLIRALVSYAIIPELKEIPPPSSPSFLNFSVAMVPEIIDFAAMMNDARIPFVAPLSLQRGQLALVRIQHEKESLSDLETLAQSIISQWPNPIIRHNDLPVLRATHVDVKIALALIETEWTRLIHNHEFSRYLEKVQLVLFRYQPVSEEHSHKKDSSSSTNHSYYPSSMRKQIIPYCANLLATPFGHQNSNWEKDSCLGEQIVTPTPITKVLQNRTNGSTLPPSKSPSSISKKMKIDGRSTQRSLETELLRKIVKRVTDSQHVVQRQYGTEMEHSIDSLDEFLSRKEDPCVPLDTVRLEKLILSSHNEFLGRASAVREESATDDVRARWLRHAGLWPKLTIVQLLSHLATSSDTDFGHDMREALINLGIAITKHQRFLRIYDAFQRDRKRSIEDEWANSGHQNWNPYKSVDWLIMEIDSDLMIRAEQVEVAKATIKPLSGQNSVLQLLMGKGKTSVILPMVASVLADKRNLTRIIVPRSLLTQSTQIMQMRLGNLLNREIIHVPFSRKTPTDDLTLRTFKNLHRHVIKHKGVVLALPEHILSFRLSGLQRLCDGRIEEASTMVKIQANIDKCARDVLDECDVLLAIRTQLIYPSGSQMTMDGHPLRWQTIETVLRIIRSYLPLLIQQFPRSIEVVERAVGGYQLIYFLRPDVEDYLIKRLVFDICSGQTQVLPIAEYPNSQQKDIETFISNPTVSTEVYKRVIAMFKDKIHLMKVTYLLRGLFVHRILLSTLKKRWNVQYGLHPQRDPIAVPYHSKGTPSPSAEWGHPDVAITLTCMSFYYDGLSAAQFRQSFEQLLKSDEPSVEYEKWATSDLPEGLRDYTAINTEDAVQIAGLHSFMQHNVFLVDFFMNNFVFPRHAKQFKSKLEASGWDLVSFDPASFSKFQTTGFSGTNDTRHHLPLTIKQNDLIQLSHTNAEVPYYLLQTRNRTYIQAKDGTGKRLSERGILEKLLSVPCPTSEKNDLCSGLHLRPRRIRILIDAGAQIIEHDNESLARTWLDIDHEAEGAVFFSSDHKPWLCYRNSRRKVPLVASPFADDLENCLVYLDESHCRGTDLKLPTNAIAALTLGPHLTKDALAQAAMRLRLLGTTQSIVFFSPPEVHQSILDLRNKDEDYNPNSADVIFWLLIQTCNAIEQLEPLYYSQGCAYLRRVQAKLDCPDFILNETQREQYLAMIVTKELNTLKQQYGPKSAVRNSSKRIEYAPSLQDFDSNLQKRKQEFQDRGFATHSSALEEVEQEREIEFEIESVREIQAPVQFIPRKYPGLHADILSFAKTGRLIPNSDQYLPMFSVLQETALGKRNSSIFAGKIHSKLWVSKQFTRTVNLPPNERNDNFLRPGHWVVWSSVGGMGLLVCTEEADCLIPALRDRSNNMGVHLIVYAPPMTRKMLHFNNLDYFAIPPLPAGFTAPNWLKIELGIFLGRLYFSWDEYPDLLRYLGLSAPDTIEKIGDKVEGFAKKPLTFMHDWLAIRLKGQDFEQTPMGFITTGKPLSSNHPFFLAPTAAVEGTAPVVIPVNDAEEDSDSDDDREEINYSDGKKVDEGVRLHYGKEKEDLFFDAKERLDDSEEDES</sequence>
<feature type="coiled-coil region" evidence="7">
    <location>
        <begin position="611"/>
        <end position="646"/>
    </location>
</feature>
<evidence type="ECO:0000256" key="7">
    <source>
        <dbReference type="SAM" id="Coils"/>
    </source>
</evidence>
<evidence type="ECO:0000259" key="9">
    <source>
        <dbReference type="Pfam" id="PF12340"/>
    </source>
</evidence>